<dbReference type="KEGG" id="dan:6500091"/>
<dbReference type="EMBL" id="CH902617">
    <property type="protein sequence ID" value="EDV41829.1"/>
    <property type="molecule type" value="Genomic_DNA"/>
</dbReference>
<dbReference type="GeneID" id="6500091"/>
<gene>
    <name evidence="2" type="primary">Dana\GF17306</name>
    <name evidence="2" type="synonym">dana_GLEANR_18573</name>
    <name evidence="2" type="ORF">GF17306</name>
</gene>
<evidence type="ECO:0000313" key="3">
    <source>
        <dbReference type="Proteomes" id="UP000007801"/>
    </source>
</evidence>
<evidence type="ECO:0000313" key="2">
    <source>
        <dbReference type="EMBL" id="EDV41829.1"/>
    </source>
</evidence>
<name>B3LYG6_DROAN</name>
<dbReference type="AlphaFoldDB" id="B3LYG6"/>
<dbReference type="PhylomeDB" id="B3LYG6"/>
<dbReference type="OrthoDB" id="7852566at2759"/>
<dbReference type="HOGENOM" id="CLU_1637164_0_0_1"/>
<dbReference type="OMA" id="QQFLDFN"/>
<protein>
    <submittedName>
        <fullName evidence="2">Uncharacterized protein</fullName>
    </submittedName>
</protein>
<feature type="compositionally biased region" description="Acidic residues" evidence="1">
    <location>
        <begin position="150"/>
        <end position="162"/>
    </location>
</feature>
<dbReference type="eggNOG" id="ENOG502TBI1">
    <property type="taxonomic scope" value="Eukaryota"/>
</dbReference>
<sequence>MEDPRNRELKKLINSYCYVQQSTKFHMQRIFAEEVRFEKSVAHEATNHKKLECLEKMKQFHDLFKESMRQQNKLTVTIQQFLDFNPELKDTKYYKEASIILELQKAEDLKNEALLSQQIEEANAASGACDAFETSDPYPKEPETVASIPEGEEPVASEVVEN</sequence>
<keyword evidence="3" id="KW-1185">Reference proteome</keyword>
<evidence type="ECO:0000256" key="1">
    <source>
        <dbReference type="SAM" id="MobiDB-lite"/>
    </source>
</evidence>
<reference evidence="2 3" key="1">
    <citation type="journal article" date="2007" name="Nature">
        <title>Evolution of genes and genomes on the Drosophila phylogeny.</title>
        <authorList>
            <consortium name="Drosophila 12 Genomes Consortium"/>
            <person name="Clark A.G."/>
            <person name="Eisen M.B."/>
            <person name="Smith D.R."/>
            <person name="Bergman C.M."/>
            <person name="Oliver B."/>
            <person name="Markow T.A."/>
            <person name="Kaufman T.C."/>
            <person name="Kellis M."/>
            <person name="Gelbart W."/>
            <person name="Iyer V.N."/>
            <person name="Pollard D.A."/>
            <person name="Sackton T.B."/>
            <person name="Larracuente A.M."/>
            <person name="Singh N.D."/>
            <person name="Abad J.P."/>
            <person name="Abt D.N."/>
            <person name="Adryan B."/>
            <person name="Aguade M."/>
            <person name="Akashi H."/>
            <person name="Anderson W.W."/>
            <person name="Aquadro C.F."/>
            <person name="Ardell D.H."/>
            <person name="Arguello R."/>
            <person name="Artieri C.G."/>
            <person name="Barbash D.A."/>
            <person name="Barker D."/>
            <person name="Barsanti P."/>
            <person name="Batterham P."/>
            <person name="Batzoglou S."/>
            <person name="Begun D."/>
            <person name="Bhutkar A."/>
            <person name="Blanco E."/>
            <person name="Bosak S.A."/>
            <person name="Bradley R.K."/>
            <person name="Brand A.D."/>
            <person name="Brent M.R."/>
            <person name="Brooks A.N."/>
            <person name="Brown R.H."/>
            <person name="Butlin R.K."/>
            <person name="Caggese C."/>
            <person name="Calvi B.R."/>
            <person name="Bernardo de Carvalho A."/>
            <person name="Caspi A."/>
            <person name="Castrezana S."/>
            <person name="Celniker S.E."/>
            <person name="Chang J.L."/>
            <person name="Chapple C."/>
            <person name="Chatterji S."/>
            <person name="Chinwalla A."/>
            <person name="Civetta A."/>
            <person name="Clifton S.W."/>
            <person name="Comeron J.M."/>
            <person name="Costello J.C."/>
            <person name="Coyne J.A."/>
            <person name="Daub J."/>
            <person name="David R.G."/>
            <person name="Delcher A.L."/>
            <person name="Delehaunty K."/>
            <person name="Do C.B."/>
            <person name="Ebling H."/>
            <person name="Edwards K."/>
            <person name="Eickbush T."/>
            <person name="Evans J.D."/>
            <person name="Filipski A."/>
            <person name="Findeiss S."/>
            <person name="Freyhult E."/>
            <person name="Fulton L."/>
            <person name="Fulton R."/>
            <person name="Garcia A.C."/>
            <person name="Gardiner A."/>
            <person name="Garfield D.A."/>
            <person name="Garvin B.E."/>
            <person name="Gibson G."/>
            <person name="Gilbert D."/>
            <person name="Gnerre S."/>
            <person name="Godfrey J."/>
            <person name="Good R."/>
            <person name="Gotea V."/>
            <person name="Gravely B."/>
            <person name="Greenberg A.J."/>
            <person name="Griffiths-Jones S."/>
            <person name="Gross S."/>
            <person name="Guigo R."/>
            <person name="Gustafson E.A."/>
            <person name="Haerty W."/>
            <person name="Hahn M.W."/>
            <person name="Halligan D.L."/>
            <person name="Halpern A.L."/>
            <person name="Halter G.M."/>
            <person name="Han M.V."/>
            <person name="Heger A."/>
            <person name="Hillier L."/>
            <person name="Hinrichs A.S."/>
            <person name="Holmes I."/>
            <person name="Hoskins R.A."/>
            <person name="Hubisz M.J."/>
            <person name="Hultmark D."/>
            <person name="Huntley M.A."/>
            <person name="Jaffe D.B."/>
            <person name="Jagadeeshan S."/>
            <person name="Jeck W.R."/>
            <person name="Johnson J."/>
            <person name="Jones C.D."/>
            <person name="Jordan W.C."/>
            <person name="Karpen G.H."/>
            <person name="Kataoka E."/>
            <person name="Keightley P.D."/>
            <person name="Kheradpour P."/>
            <person name="Kirkness E.F."/>
            <person name="Koerich L.B."/>
            <person name="Kristiansen K."/>
            <person name="Kudrna D."/>
            <person name="Kulathinal R.J."/>
            <person name="Kumar S."/>
            <person name="Kwok R."/>
            <person name="Lander E."/>
            <person name="Langley C.H."/>
            <person name="Lapoint R."/>
            <person name="Lazzaro B.P."/>
            <person name="Lee S.J."/>
            <person name="Levesque L."/>
            <person name="Li R."/>
            <person name="Lin C.F."/>
            <person name="Lin M.F."/>
            <person name="Lindblad-Toh K."/>
            <person name="Llopart A."/>
            <person name="Long M."/>
            <person name="Low L."/>
            <person name="Lozovsky E."/>
            <person name="Lu J."/>
            <person name="Luo M."/>
            <person name="Machado C.A."/>
            <person name="Makalowski W."/>
            <person name="Marzo M."/>
            <person name="Matsuda M."/>
            <person name="Matzkin L."/>
            <person name="McAllister B."/>
            <person name="McBride C.S."/>
            <person name="McKernan B."/>
            <person name="McKernan K."/>
            <person name="Mendez-Lago M."/>
            <person name="Minx P."/>
            <person name="Mollenhauer M.U."/>
            <person name="Montooth K."/>
            <person name="Mount S.M."/>
            <person name="Mu X."/>
            <person name="Myers E."/>
            <person name="Negre B."/>
            <person name="Newfeld S."/>
            <person name="Nielsen R."/>
            <person name="Noor M.A."/>
            <person name="O'Grady P."/>
            <person name="Pachter L."/>
            <person name="Papaceit M."/>
            <person name="Parisi M.J."/>
            <person name="Parisi M."/>
            <person name="Parts L."/>
            <person name="Pedersen J.S."/>
            <person name="Pesole G."/>
            <person name="Phillippy A.M."/>
            <person name="Ponting C.P."/>
            <person name="Pop M."/>
            <person name="Porcelli D."/>
            <person name="Powell J.R."/>
            <person name="Prohaska S."/>
            <person name="Pruitt K."/>
            <person name="Puig M."/>
            <person name="Quesneville H."/>
            <person name="Ram K.R."/>
            <person name="Rand D."/>
            <person name="Rasmussen M.D."/>
            <person name="Reed L.K."/>
            <person name="Reenan R."/>
            <person name="Reily A."/>
            <person name="Remington K.A."/>
            <person name="Rieger T.T."/>
            <person name="Ritchie M.G."/>
            <person name="Robin C."/>
            <person name="Rogers Y.H."/>
            <person name="Rohde C."/>
            <person name="Rozas J."/>
            <person name="Rubenfield M.J."/>
            <person name="Ruiz A."/>
            <person name="Russo S."/>
            <person name="Salzberg S.L."/>
            <person name="Sanchez-Gracia A."/>
            <person name="Saranga D.J."/>
            <person name="Sato H."/>
            <person name="Schaeffer S.W."/>
            <person name="Schatz M.C."/>
            <person name="Schlenke T."/>
            <person name="Schwartz R."/>
            <person name="Segarra C."/>
            <person name="Singh R.S."/>
            <person name="Sirot L."/>
            <person name="Sirota M."/>
            <person name="Sisneros N.B."/>
            <person name="Smith C.D."/>
            <person name="Smith T.F."/>
            <person name="Spieth J."/>
            <person name="Stage D.E."/>
            <person name="Stark A."/>
            <person name="Stephan W."/>
            <person name="Strausberg R.L."/>
            <person name="Strempel S."/>
            <person name="Sturgill D."/>
            <person name="Sutton G."/>
            <person name="Sutton G.G."/>
            <person name="Tao W."/>
            <person name="Teichmann S."/>
            <person name="Tobari Y.N."/>
            <person name="Tomimura Y."/>
            <person name="Tsolas J.M."/>
            <person name="Valente V.L."/>
            <person name="Venter E."/>
            <person name="Venter J.C."/>
            <person name="Vicario S."/>
            <person name="Vieira F.G."/>
            <person name="Vilella A.J."/>
            <person name="Villasante A."/>
            <person name="Walenz B."/>
            <person name="Wang J."/>
            <person name="Wasserman M."/>
            <person name="Watts T."/>
            <person name="Wilson D."/>
            <person name="Wilson R.K."/>
            <person name="Wing R.A."/>
            <person name="Wolfner M.F."/>
            <person name="Wong A."/>
            <person name="Wong G.K."/>
            <person name="Wu C.I."/>
            <person name="Wu G."/>
            <person name="Yamamoto D."/>
            <person name="Yang H.P."/>
            <person name="Yang S.P."/>
            <person name="Yorke J.A."/>
            <person name="Yoshida K."/>
            <person name="Zdobnov E."/>
            <person name="Zhang P."/>
            <person name="Zhang Y."/>
            <person name="Zimin A.V."/>
            <person name="Baldwin J."/>
            <person name="Abdouelleil A."/>
            <person name="Abdulkadir J."/>
            <person name="Abebe A."/>
            <person name="Abera B."/>
            <person name="Abreu J."/>
            <person name="Acer S.C."/>
            <person name="Aftuck L."/>
            <person name="Alexander A."/>
            <person name="An P."/>
            <person name="Anderson E."/>
            <person name="Anderson S."/>
            <person name="Arachi H."/>
            <person name="Azer M."/>
            <person name="Bachantsang P."/>
            <person name="Barry A."/>
            <person name="Bayul T."/>
            <person name="Berlin A."/>
            <person name="Bessette D."/>
            <person name="Bloom T."/>
            <person name="Blye J."/>
            <person name="Boguslavskiy L."/>
            <person name="Bonnet C."/>
            <person name="Boukhgalter B."/>
            <person name="Bourzgui I."/>
            <person name="Brown A."/>
            <person name="Cahill P."/>
            <person name="Channer S."/>
            <person name="Cheshatsang Y."/>
            <person name="Chuda L."/>
            <person name="Citroen M."/>
            <person name="Collymore A."/>
            <person name="Cooke P."/>
            <person name="Costello M."/>
            <person name="D'Aco K."/>
            <person name="Daza R."/>
            <person name="De Haan G."/>
            <person name="DeGray S."/>
            <person name="DeMaso C."/>
            <person name="Dhargay N."/>
            <person name="Dooley K."/>
            <person name="Dooley E."/>
            <person name="Doricent M."/>
            <person name="Dorje P."/>
            <person name="Dorjee K."/>
            <person name="Dupes A."/>
            <person name="Elong R."/>
            <person name="Falk J."/>
            <person name="Farina A."/>
            <person name="Faro S."/>
            <person name="Ferguson D."/>
            <person name="Fisher S."/>
            <person name="Foley C.D."/>
            <person name="Franke A."/>
            <person name="Friedrich D."/>
            <person name="Gadbois L."/>
            <person name="Gearin G."/>
            <person name="Gearin C.R."/>
            <person name="Giannoukos G."/>
            <person name="Goode T."/>
            <person name="Graham J."/>
            <person name="Grandbois E."/>
            <person name="Grewal S."/>
            <person name="Gyaltsen K."/>
            <person name="Hafez N."/>
            <person name="Hagos B."/>
            <person name="Hall J."/>
            <person name="Henson C."/>
            <person name="Hollinger A."/>
            <person name="Honan T."/>
            <person name="Huard M.D."/>
            <person name="Hughes L."/>
            <person name="Hurhula B."/>
            <person name="Husby M.E."/>
            <person name="Kamat A."/>
            <person name="Kanga B."/>
            <person name="Kashin S."/>
            <person name="Khazanovich D."/>
            <person name="Kisner P."/>
            <person name="Lance K."/>
            <person name="Lara M."/>
            <person name="Lee W."/>
            <person name="Lennon N."/>
            <person name="Letendre F."/>
            <person name="LeVine R."/>
            <person name="Lipovsky A."/>
            <person name="Liu X."/>
            <person name="Liu J."/>
            <person name="Liu S."/>
            <person name="Lokyitsang T."/>
            <person name="Lokyitsang Y."/>
            <person name="Lubonja R."/>
            <person name="Lui A."/>
            <person name="MacDonald P."/>
            <person name="Magnisalis V."/>
            <person name="Maru K."/>
            <person name="Matthews C."/>
            <person name="McCusker W."/>
            <person name="McDonough S."/>
            <person name="Mehta T."/>
            <person name="Meldrim J."/>
            <person name="Meneus L."/>
            <person name="Mihai O."/>
            <person name="Mihalev A."/>
            <person name="Mihova T."/>
            <person name="Mittelman R."/>
            <person name="Mlenga V."/>
            <person name="Montmayeur A."/>
            <person name="Mulrain L."/>
            <person name="Navidi A."/>
            <person name="Naylor J."/>
            <person name="Negash T."/>
            <person name="Nguyen T."/>
            <person name="Nguyen N."/>
            <person name="Nicol R."/>
            <person name="Norbu C."/>
            <person name="Norbu N."/>
            <person name="Novod N."/>
            <person name="O'Neill B."/>
            <person name="Osman S."/>
            <person name="Markiewicz E."/>
            <person name="Oyono O.L."/>
            <person name="Patti C."/>
            <person name="Phunkhang P."/>
            <person name="Pierre F."/>
            <person name="Priest M."/>
            <person name="Raghuraman S."/>
            <person name="Rege F."/>
            <person name="Reyes R."/>
            <person name="Rise C."/>
            <person name="Rogov P."/>
            <person name="Ross K."/>
            <person name="Ryan E."/>
            <person name="Settipalli S."/>
            <person name="Shea T."/>
            <person name="Sherpa N."/>
            <person name="Shi L."/>
            <person name="Shih D."/>
            <person name="Sparrow T."/>
            <person name="Spaulding J."/>
            <person name="Stalker J."/>
            <person name="Stange-Thomann N."/>
            <person name="Stavropoulos S."/>
            <person name="Stone C."/>
            <person name="Strader C."/>
            <person name="Tesfaye S."/>
            <person name="Thomson T."/>
            <person name="Thoulutsang Y."/>
            <person name="Thoulutsang D."/>
            <person name="Topham K."/>
            <person name="Topping I."/>
            <person name="Tsamla T."/>
            <person name="Vassiliev H."/>
            <person name="Vo A."/>
            <person name="Wangchuk T."/>
            <person name="Wangdi T."/>
            <person name="Weiand M."/>
            <person name="Wilkinson J."/>
            <person name="Wilson A."/>
            <person name="Yadav S."/>
            <person name="Young G."/>
            <person name="Yu Q."/>
            <person name="Zembek L."/>
            <person name="Zhong D."/>
            <person name="Zimmer A."/>
            <person name="Zwirko Z."/>
            <person name="Jaffe D.B."/>
            <person name="Alvarez P."/>
            <person name="Brockman W."/>
            <person name="Butler J."/>
            <person name="Chin C."/>
            <person name="Gnerre S."/>
            <person name="Grabherr M."/>
            <person name="Kleber M."/>
            <person name="Mauceli E."/>
            <person name="MacCallum I."/>
        </authorList>
    </citation>
    <scope>NUCLEOTIDE SEQUENCE [LARGE SCALE GENOMIC DNA]</scope>
    <source>
        <strain evidence="3">Tucson 14024-0371.13</strain>
    </source>
</reference>
<dbReference type="SMR" id="B3LYG6"/>
<dbReference type="STRING" id="7217.B3LYG6"/>
<feature type="region of interest" description="Disordered" evidence="1">
    <location>
        <begin position="126"/>
        <end position="162"/>
    </location>
</feature>
<dbReference type="Proteomes" id="UP000007801">
    <property type="component" value="Unassembled WGS sequence"/>
</dbReference>
<accession>B3LYG6</accession>
<organism evidence="2 3">
    <name type="scientific">Drosophila ananassae</name>
    <name type="common">Fruit fly</name>
    <dbReference type="NCBI Taxonomy" id="7217"/>
    <lineage>
        <taxon>Eukaryota</taxon>
        <taxon>Metazoa</taxon>
        <taxon>Ecdysozoa</taxon>
        <taxon>Arthropoda</taxon>
        <taxon>Hexapoda</taxon>
        <taxon>Insecta</taxon>
        <taxon>Pterygota</taxon>
        <taxon>Neoptera</taxon>
        <taxon>Endopterygota</taxon>
        <taxon>Diptera</taxon>
        <taxon>Brachycera</taxon>
        <taxon>Muscomorpha</taxon>
        <taxon>Ephydroidea</taxon>
        <taxon>Drosophilidae</taxon>
        <taxon>Drosophila</taxon>
        <taxon>Sophophora</taxon>
    </lineage>
</organism>
<proteinExistence type="predicted"/>
<dbReference type="InParanoid" id="B3LYG6"/>